<evidence type="ECO:0000256" key="1">
    <source>
        <dbReference type="SAM" id="MobiDB-lite"/>
    </source>
</evidence>
<accession>A0A0E1W8R1</accession>
<organism evidence="3">
    <name type="scientific">Burkholderia pseudomallei 1710a</name>
    <dbReference type="NCBI Taxonomy" id="320371"/>
    <lineage>
        <taxon>Bacteria</taxon>
        <taxon>Pseudomonadati</taxon>
        <taxon>Pseudomonadota</taxon>
        <taxon>Betaproteobacteria</taxon>
        <taxon>Burkholderiales</taxon>
        <taxon>Burkholderiaceae</taxon>
        <taxon>Burkholderia</taxon>
        <taxon>pseudomallei group</taxon>
    </lineage>
</organism>
<reference evidence="3" key="1">
    <citation type="submission" date="2009-05" db="EMBL/GenBank/DDBJ databases">
        <authorList>
            <person name="Harkins D.M."/>
            <person name="DeShazer D."/>
            <person name="Woods D.E."/>
            <person name="Brinkac L.M."/>
            <person name="Brown K.A."/>
            <person name="Hung G.C."/>
            <person name="Tuanyok A."/>
            <person name="Zhang B."/>
            <person name="Nierman W.C."/>
        </authorList>
    </citation>
    <scope>NUCLEOTIDE SEQUENCE [LARGE SCALE GENOMIC DNA]</scope>
    <source>
        <strain evidence="3">1710a</strain>
    </source>
</reference>
<dbReference type="EMBL" id="CM000833">
    <property type="protein sequence ID" value="EET05922.1"/>
    <property type="molecule type" value="Genomic_DNA"/>
</dbReference>
<dbReference type="HOGENOM" id="CLU_069077_0_0_4"/>
<keyword evidence="2" id="KW-1133">Transmembrane helix</keyword>
<feature type="transmembrane region" description="Helical" evidence="2">
    <location>
        <begin position="40"/>
        <end position="58"/>
    </location>
</feature>
<dbReference type="Proteomes" id="UP000001812">
    <property type="component" value="Chromosome II"/>
</dbReference>
<feature type="transmembrane region" description="Helical" evidence="2">
    <location>
        <begin position="205"/>
        <end position="224"/>
    </location>
</feature>
<feature type="transmembrane region" description="Helical" evidence="2">
    <location>
        <begin position="95"/>
        <end position="119"/>
    </location>
</feature>
<keyword evidence="2" id="KW-0812">Transmembrane</keyword>
<proteinExistence type="predicted"/>
<evidence type="ECO:0000313" key="3">
    <source>
        <dbReference type="EMBL" id="EET05922.1"/>
    </source>
</evidence>
<name>A0A0E1W8R1_BURPE</name>
<sequence length="347" mass="39125">MKMGASTSNNDSIAHSASPGTDDSTPSIGTRVGRYFAEHMFEALALSLTVVTGLAYVIGRSYLNGWEEAAGIPGLMFRRDLSDVMLAGATVSRVWMMPLLFFLAPVLIVWLWATVPAWLRTRWPFVRLTPWYRRTRRVLRSGIDQIELRRRFAAAAHAATRGVAPQARFECDAWWRWKVLGPRGPFLAERDPVVRPHRPMQRITLVMLLAVVPTEGVLIGYTLFVKTFLDEPRRLGREDFAKIYLAVTGRVPYQYDSDRSLSAQELQDWACEGRKMRWQYRAVTLTHSANPAVPDATYYLLQGVDHTFMLLGEAGSIIRSLGNAPFLMAESKSRPLSPLAQGCKPIR</sequence>
<keyword evidence="2" id="KW-0472">Membrane</keyword>
<gene>
    <name evidence="3" type="ORF">BURPS1710A_A2099</name>
</gene>
<protein>
    <submittedName>
        <fullName evidence="3">Uncharacterized protein</fullName>
    </submittedName>
</protein>
<feature type="region of interest" description="Disordered" evidence="1">
    <location>
        <begin position="1"/>
        <end position="26"/>
    </location>
</feature>
<dbReference type="AlphaFoldDB" id="A0A0E1W8R1"/>
<evidence type="ECO:0000256" key="2">
    <source>
        <dbReference type="SAM" id="Phobius"/>
    </source>
</evidence>